<comment type="caution">
    <text evidence="1">The sequence shown here is derived from an EMBL/GenBank/DDBJ whole genome shotgun (WGS) entry which is preliminary data.</text>
</comment>
<sequence>MTRTLLVSGTLAGKSVSKHLRSCEASSTTVLEIDTHLNRHLYPNIKKWLDYTDVISKEQATDIDRKADDILDEFLSAELSQEGIPTHRSFRTACLTTDARRLVIAYLISLQTALNTLESSAFERIIVTAGSGIHFAAWQEAASTQSLPISFIYPESRSLDLHRLLKKGCRKFTQFFKVKTPQLRHAVATAKTSLNESILCTSERLVRLLSEDSSISGLPFAPLPELGSRKDVKKIRSNQQLFLHWWKNWQQKFLPEKVLIQTYGFRNILNALGTQAVHKVYPRYAWVYNEALKYLQQHRPRILLCDTQVGTPERMWSLAAQELKIPVIAYVYDQLPNPRFSFKPDFVLSDSGRTTLVSLKRGIPQETLLNIRSHRQARLPVPQQPALRPLAVYADSYYVGTTSVTAPNFSYRYYHIVVEAAKKLPEHDFIIKFHPLRGKKQADLGFVAFDETELALRKRYIRALCPPANLRLMDPESNLIQLLRKTSVLLNYNSTAALESFEMEVPVIFLKAPEREVPTYLRIHDFNACIVAENTEAVVTKIEELRTHKDMRDTHILNQKRYLQEVYWPTGLSLGDGLRTCLSRLS</sequence>
<reference evidence="1 2" key="1">
    <citation type="submission" date="2019-03" db="EMBL/GenBank/DDBJ databases">
        <title>Genomic Encyclopedia of Archaeal and Bacterial Type Strains, Phase II (KMG-II): from individual species to whole genera.</title>
        <authorList>
            <person name="Goeker M."/>
        </authorList>
    </citation>
    <scope>NUCLEOTIDE SEQUENCE [LARGE SCALE GENOMIC DNA]</scope>
    <source>
        <strain evidence="1 2">ATCC 25309</strain>
    </source>
</reference>
<keyword evidence="2" id="KW-1185">Reference proteome</keyword>
<dbReference type="InterPro" id="IPR043148">
    <property type="entry name" value="TagF_C"/>
</dbReference>
<dbReference type="EMBL" id="SOCA01000004">
    <property type="protein sequence ID" value="TDU70663.1"/>
    <property type="molecule type" value="Genomic_DNA"/>
</dbReference>
<accession>A0A4V3FFF9</accession>
<dbReference type="AlphaFoldDB" id="A0A4V3FFF9"/>
<dbReference type="SUPFAM" id="SSF53756">
    <property type="entry name" value="UDP-Glycosyltransferase/glycogen phosphorylase"/>
    <property type="match status" value="1"/>
</dbReference>
<name>A0A4V3FFF9_9BACT</name>
<proteinExistence type="predicted"/>
<evidence type="ECO:0000313" key="1">
    <source>
        <dbReference type="EMBL" id="TDU70663.1"/>
    </source>
</evidence>
<protein>
    <submittedName>
        <fullName evidence="1">Uncharacterized protein</fullName>
    </submittedName>
</protein>
<dbReference type="Gene3D" id="3.40.50.12580">
    <property type="match status" value="1"/>
</dbReference>
<dbReference type="Proteomes" id="UP000295662">
    <property type="component" value="Unassembled WGS sequence"/>
</dbReference>
<gene>
    <name evidence="1" type="ORF">EI77_02711</name>
</gene>
<organism evidence="1 2">
    <name type="scientific">Prosthecobacter fusiformis</name>
    <dbReference type="NCBI Taxonomy" id="48464"/>
    <lineage>
        <taxon>Bacteria</taxon>
        <taxon>Pseudomonadati</taxon>
        <taxon>Verrucomicrobiota</taxon>
        <taxon>Verrucomicrobiia</taxon>
        <taxon>Verrucomicrobiales</taxon>
        <taxon>Verrucomicrobiaceae</taxon>
        <taxon>Prosthecobacter</taxon>
    </lineage>
</organism>
<evidence type="ECO:0000313" key="2">
    <source>
        <dbReference type="Proteomes" id="UP000295662"/>
    </source>
</evidence>
<dbReference type="OrthoDB" id="184977at2"/>
<dbReference type="RefSeq" id="WP_133795760.1">
    <property type="nucleotide sequence ID" value="NZ_SOCA01000004.1"/>
</dbReference>